<feature type="region of interest" description="Disordered" evidence="2">
    <location>
        <begin position="1"/>
        <end position="71"/>
    </location>
</feature>
<dbReference type="SUPFAM" id="SSF47769">
    <property type="entry name" value="SAM/Pointed domain"/>
    <property type="match status" value="1"/>
</dbReference>
<feature type="region of interest" description="Disordered" evidence="2">
    <location>
        <begin position="1043"/>
        <end position="1109"/>
    </location>
</feature>
<dbReference type="InterPro" id="IPR051228">
    <property type="entry name" value="NADPH_Oxidase/PX-Domain"/>
</dbReference>
<dbReference type="Proteomes" id="UP000007799">
    <property type="component" value="Unassembled WGS sequence"/>
</dbReference>
<feature type="compositionally biased region" description="Low complexity" evidence="2">
    <location>
        <begin position="532"/>
        <end position="557"/>
    </location>
</feature>
<organism evidence="5">
    <name type="scientific">Salpingoeca rosetta (strain ATCC 50818 / BSB-021)</name>
    <dbReference type="NCBI Taxonomy" id="946362"/>
    <lineage>
        <taxon>Eukaryota</taxon>
        <taxon>Choanoflagellata</taxon>
        <taxon>Craspedida</taxon>
        <taxon>Salpingoecidae</taxon>
        <taxon>Salpingoeca</taxon>
    </lineage>
</organism>
<dbReference type="PROSITE" id="PS50195">
    <property type="entry name" value="PX"/>
    <property type="match status" value="1"/>
</dbReference>
<dbReference type="InterPro" id="IPR036871">
    <property type="entry name" value="PX_dom_sf"/>
</dbReference>
<feature type="compositionally biased region" description="Low complexity" evidence="2">
    <location>
        <begin position="843"/>
        <end position="855"/>
    </location>
</feature>
<evidence type="ECO:0000256" key="2">
    <source>
        <dbReference type="SAM" id="MobiDB-lite"/>
    </source>
</evidence>
<dbReference type="GO" id="GO:0035091">
    <property type="term" value="F:phosphatidylinositol binding"/>
    <property type="evidence" value="ECO:0007669"/>
    <property type="project" value="InterPro"/>
</dbReference>
<dbReference type="KEGG" id="sre:PTSG_08297"/>
<dbReference type="GO" id="GO:0016176">
    <property type="term" value="F:superoxide-generating NADPH oxidase activator activity"/>
    <property type="evidence" value="ECO:0007669"/>
    <property type="project" value="TreeGrafter"/>
</dbReference>
<keyword evidence="1" id="KW-0677">Repeat</keyword>
<dbReference type="SUPFAM" id="SSF64268">
    <property type="entry name" value="PX domain"/>
    <property type="match status" value="1"/>
</dbReference>
<dbReference type="Gene3D" id="1.10.150.50">
    <property type="entry name" value="Transcription Factor, Ets-1"/>
    <property type="match status" value="1"/>
</dbReference>
<evidence type="ECO:0000313" key="4">
    <source>
        <dbReference type="EMBL" id="EGD77205.1"/>
    </source>
</evidence>
<dbReference type="InterPro" id="IPR001683">
    <property type="entry name" value="PX_dom"/>
</dbReference>
<dbReference type="InterPro" id="IPR013761">
    <property type="entry name" value="SAM/pointed_sf"/>
</dbReference>
<name>F2UJA6_SALR5</name>
<dbReference type="GO" id="GO:0005737">
    <property type="term" value="C:cytoplasm"/>
    <property type="evidence" value="ECO:0007669"/>
    <property type="project" value="TreeGrafter"/>
</dbReference>
<protein>
    <recommendedName>
        <fullName evidence="3">PX domain-containing protein</fullName>
    </recommendedName>
</protein>
<dbReference type="OrthoDB" id="10255964at2759"/>
<proteinExistence type="predicted"/>
<feature type="region of interest" description="Disordered" evidence="2">
    <location>
        <begin position="230"/>
        <end position="345"/>
    </location>
</feature>
<accession>F2UJA6</accession>
<feature type="compositionally biased region" description="Polar residues" evidence="2">
    <location>
        <begin position="262"/>
        <end position="271"/>
    </location>
</feature>
<sequence>MTGGMSNPVPQYATTMAPTISTHSGTSGPQPQQQQPPPPQEHAQQKQQYYQQYHQQYEQHQQQPVRRQPPPAMDVLYNVHDAFSRASQVDRLNFLSMLVHQCRPLEARFLQLALMDPISQSAAALKEAEELANDEARITALVRNRGLLSALHTVADLLPLLRPDNVAAARAITHVLMQCTWHTSPRADQSSRDLCSVCQAAFAMARTHPAIEDTDRTRLNQMSWELLNGEQPQRSRHHSMGTTNSGSGTGGGGGGGEELRKASTSASSSLANGPADQHQSHNEEQEDDEGGVAKEGEETLDDEGEQDGKQKKKKKTKKKRGSTSSTSSRNSQSAAATDAVAPGSDADAMEAEIDHREILSAHIVGIEKDARKKAYCFVLEVQWKGGQATLCRRTHDDFFNFHVALMDKFPEESKKQNRIIPLLPGKRLLSQAFRRRSMRDVAESRREGIQTYVSGLIALPSKISRSAHVLNFFLSCPVCLGLLDECASGCVVPPDQLPAATNLTLTHHHHHHHQQQQQQQQQQAHQQHADTVSAAVGARASLSSSSSAHGSPASRPSTQMMVPVSAQQAAGAALMPPQQQQYAYVQQAPGLGMMDGTPPTSPFMGPAHRQHQQLPHPMTAPPPAQVVFQHPHQHQHQHVQFFHPQQPQQQQQQQHAVLLHPSQYLHYPHHQHFQHQHQFAQQHQHPHAHGVSTLVHTRPAMGAWSPLSVQSSPGVGVRRTHPHPTNASPRSGGGRPRHSSASVQSSQTPSPFARRHTTSSLPEDLNRIPSAGSDGNLTRPESADDDAFVFAASSTATTATTAASRGDGTSRANTGRGTTRVVAKASKGNEEPRKATAQSPPTQQQQQQQKQQQQQARQSSSGAKEEAKTVERATTAASSTAGKTSASADTGTTTTSPERSASSTTPERGQQAHAKQKAPPPRTDTATTDTTTSKGSSSHDREASGKQKPPPHTATPTCSDDELQQQLLRLNLIADDDDKTTSDNRGVRVLVVQRYWWLKQHRLHKYAKHFVSHSRADMHALTLDDFASLGLTKGASNKLHSKLHAPTVDTTSGTDAAATGATTAPSATAVTATNTAEEPTSTTPAVGTAEAAPAKSQGDADAGARASKTTLVSWPDLCDA</sequence>
<feature type="compositionally biased region" description="Low complexity" evidence="2">
    <location>
        <begin position="322"/>
        <end position="333"/>
    </location>
</feature>
<dbReference type="STRING" id="946362.F2UJA6"/>
<dbReference type="Pfam" id="PF26034">
    <property type="entry name" value="PHAT_SMAUG"/>
    <property type="match status" value="1"/>
</dbReference>
<dbReference type="Gene3D" id="3.30.1520.10">
    <property type="entry name" value="Phox-like domain"/>
    <property type="match status" value="1"/>
</dbReference>
<dbReference type="GeneID" id="16071106"/>
<feature type="region of interest" description="Disordered" evidence="2">
    <location>
        <begin position="704"/>
        <end position="782"/>
    </location>
</feature>
<feature type="compositionally biased region" description="Basic residues" evidence="2">
    <location>
        <begin position="310"/>
        <end position="321"/>
    </location>
</feature>
<feature type="domain" description="PX" evidence="3">
    <location>
        <begin position="355"/>
        <end position="480"/>
    </location>
</feature>
<feature type="compositionally biased region" description="Polar residues" evidence="2">
    <location>
        <begin position="897"/>
        <end position="908"/>
    </location>
</feature>
<dbReference type="InterPro" id="IPR058599">
    <property type="entry name" value="PHAT_Smg/ZCCHC2-like"/>
</dbReference>
<feature type="compositionally biased region" description="Low complexity" evidence="2">
    <location>
        <begin position="41"/>
        <end position="66"/>
    </location>
</feature>
<feature type="region of interest" description="Disordered" evidence="2">
    <location>
        <begin position="797"/>
        <end position="960"/>
    </location>
</feature>
<feature type="region of interest" description="Disordered" evidence="2">
    <location>
        <begin position="671"/>
        <end position="690"/>
    </location>
</feature>
<feature type="compositionally biased region" description="Low complexity" evidence="2">
    <location>
        <begin position="1047"/>
        <end position="1080"/>
    </location>
</feature>
<evidence type="ECO:0000313" key="5">
    <source>
        <dbReference type="Proteomes" id="UP000007799"/>
    </source>
</evidence>
<feature type="compositionally biased region" description="Polar residues" evidence="2">
    <location>
        <begin position="1"/>
        <end position="28"/>
    </location>
</feature>
<feature type="region of interest" description="Disordered" evidence="2">
    <location>
        <begin position="506"/>
        <end position="560"/>
    </location>
</feature>
<keyword evidence="5" id="KW-1185">Reference proteome</keyword>
<dbReference type="Pfam" id="PF00787">
    <property type="entry name" value="PX"/>
    <property type="match status" value="1"/>
</dbReference>
<gene>
    <name evidence="4" type="ORF">PTSG_08297</name>
</gene>
<reference evidence="4" key="1">
    <citation type="submission" date="2009-08" db="EMBL/GenBank/DDBJ databases">
        <title>Annotation of Salpingoeca rosetta.</title>
        <authorList>
            <consortium name="The Broad Institute Genome Sequencing Platform"/>
            <person name="Russ C."/>
            <person name="Cuomo C."/>
            <person name="Burger G."/>
            <person name="Gray M.W."/>
            <person name="Holland P.W.H."/>
            <person name="King N."/>
            <person name="Lang F.B.F."/>
            <person name="Roger A.J."/>
            <person name="Ruiz-Trillo I."/>
            <person name="Young S.K."/>
            <person name="Zeng Q."/>
            <person name="Gargeya S."/>
            <person name="Alvarado L."/>
            <person name="Berlin A."/>
            <person name="Chapman S.B."/>
            <person name="Chen Z."/>
            <person name="Freedman E."/>
            <person name="Gellesch M."/>
            <person name="Goldberg J."/>
            <person name="Griggs A."/>
            <person name="Gujja S."/>
            <person name="Heilman E."/>
            <person name="Heiman D."/>
            <person name="Howarth C."/>
            <person name="Mehta T."/>
            <person name="Neiman D."/>
            <person name="Pearson M."/>
            <person name="Roberts A."/>
            <person name="Saif S."/>
            <person name="Shea T."/>
            <person name="Shenoy N."/>
            <person name="Sisk P."/>
            <person name="Stolte C."/>
            <person name="Sykes S."/>
            <person name="White J."/>
            <person name="Yandava C."/>
            <person name="Haas B."/>
            <person name="Nusbaum C."/>
            <person name="Birren B."/>
        </authorList>
    </citation>
    <scope>NUCLEOTIDE SEQUENCE [LARGE SCALE GENOMIC DNA]</scope>
    <source>
        <strain evidence="4">ATCC 50818</strain>
    </source>
</reference>
<feature type="compositionally biased region" description="Gly residues" evidence="2">
    <location>
        <begin position="247"/>
        <end position="256"/>
    </location>
</feature>
<feature type="compositionally biased region" description="Low complexity" evidence="2">
    <location>
        <begin position="515"/>
        <end position="526"/>
    </location>
</feature>
<dbReference type="PANTHER" id="PTHR15706:SF2">
    <property type="entry name" value="SH3 AND PX DOMAIN-CONTAINING PROTEIN 2A"/>
    <property type="match status" value="1"/>
</dbReference>
<evidence type="ECO:0000256" key="1">
    <source>
        <dbReference type="ARBA" id="ARBA00022737"/>
    </source>
</evidence>
<dbReference type="GO" id="GO:0042554">
    <property type="term" value="P:superoxide anion generation"/>
    <property type="evidence" value="ECO:0007669"/>
    <property type="project" value="TreeGrafter"/>
</dbReference>
<feature type="compositionally biased region" description="Low complexity" evidence="2">
    <location>
        <begin position="923"/>
        <end position="932"/>
    </location>
</feature>
<dbReference type="InParanoid" id="F2UJA6"/>
<dbReference type="RefSeq" id="XP_004990549.1">
    <property type="nucleotide sequence ID" value="XM_004990492.1"/>
</dbReference>
<evidence type="ECO:0000259" key="3">
    <source>
        <dbReference type="PROSITE" id="PS50195"/>
    </source>
</evidence>
<dbReference type="PANTHER" id="PTHR15706">
    <property type="entry name" value="SH3 MULTIPLE DOMAIN"/>
    <property type="match status" value="1"/>
</dbReference>
<dbReference type="eggNOG" id="KOG4773">
    <property type="taxonomic scope" value="Eukaryota"/>
</dbReference>
<feature type="compositionally biased region" description="Low complexity" evidence="2">
    <location>
        <begin position="873"/>
        <end position="896"/>
    </location>
</feature>
<feature type="compositionally biased region" description="Low complexity" evidence="2">
    <location>
        <begin position="739"/>
        <end position="751"/>
    </location>
</feature>
<dbReference type="SMART" id="SM00312">
    <property type="entry name" value="PX"/>
    <property type="match status" value="1"/>
</dbReference>
<dbReference type="EMBL" id="GL832977">
    <property type="protein sequence ID" value="EGD77205.1"/>
    <property type="molecule type" value="Genomic_DNA"/>
</dbReference>
<dbReference type="AlphaFoldDB" id="F2UJA6"/>